<keyword evidence="3" id="KW-1003">Cell membrane</keyword>
<evidence type="ECO:0000256" key="1">
    <source>
        <dbReference type="ARBA" id="ARBA00004651"/>
    </source>
</evidence>
<evidence type="ECO:0000313" key="11">
    <source>
        <dbReference type="EMBL" id="PIQ73913.1"/>
    </source>
</evidence>
<evidence type="ECO:0000256" key="6">
    <source>
        <dbReference type="ARBA" id="ARBA00023136"/>
    </source>
</evidence>
<feature type="transmembrane region" description="Helical" evidence="8">
    <location>
        <begin position="159"/>
        <end position="179"/>
    </location>
</feature>
<evidence type="ECO:0000256" key="3">
    <source>
        <dbReference type="ARBA" id="ARBA00022475"/>
    </source>
</evidence>
<dbReference type="PANTHER" id="PTHR30487">
    <property type="entry name" value="TYPE 4 PREPILIN-LIKE PROTEINS LEADER PEPTIDE-PROCESSING ENZYME"/>
    <property type="match status" value="1"/>
</dbReference>
<protein>
    <recommendedName>
        <fullName evidence="13">Prepilin peptidase</fullName>
    </recommendedName>
</protein>
<feature type="transmembrane region" description="Helical" evidence="8">
    <location>
        <begin position="191"/>
        <end position="209"/>
    </location>
</feature>
<evidence type="ECO:0000259" key="10">
    <source>
        <dbReference type="Pfam" id="PF06750"/>
    </source>
</evidence>
<reference evidence="11 12" key="1">
    <citation type="submission" date="2017-09" db="EMBL/GenBank/DDBJ databases">
        <title>Depth-based differentiation of microbial function through sediment-hosted aquifers and enrichment of novel symbionts in the deep terrestrial subsurface.</title>
        <authorList>
            <person name="Probst A.J."/>
            <person name="Ladd B."/>
            <person name="Jarett J.K."/>
            <person name="Geller-Mcgrath D.E."/>
            <person name="Sieber C.M."/>
            <person name="Emerson J.B."/>
            <person name="Anantharaman K."/>
            <person name="Thomas B.C."/>
            <person name="Malmstrom R."/>
            <person name="Stieglmeier M."/>
            <person name="Klingl A."/>
            <person name="Woyke T."/>
            <person name="Ryan C.M."/>
            <person name="Banfield J.F."/>
        </authorList>
    </citation>
    <scope>NUCLEOTIDE SEQUENCE [LARGE SCALE GENOMIC DNA]</scope>
    <source>
        <strain evidence="11">CG11_big_fil_rev_8_21_14_0_20_44_10</strain>
    </source>
</reference>
<name>A0A2H0KP46_9BACT</name>
<feature type="domain" description="Prepilin peptidase A24 N-terminal" evidence="10">
    <location>
        <begin position="9"/>
        <end position="140"/>
    </location>
</feature>
<evidence type="ECO:0000313" key="12">
    <source>
        <dbReference type="Proteomes" id="UP000231550"/>
    </source>
</evidence>
<comment type="similarity">
    <text evidence="2">Belongs to the peptidase A24 family.</text>
</comment>
<dbReference type="Pfam" id="PF01478">
    <property type="entry name" value="Peptidase_A24"/>
    <property type="match status" value="1"/>
</dbReference>
<dbReference type="GO" id="GO:0004190">
    <property type="term" value="F:aspartic-type endopeptidase activity"/>
    <property type="evidence" value="ECO:0007669"/>
    <property type="project" value="InterPro"/>
</dbReference>
<feature type="transmembrane region" description="Helical" evidence="8">
    <location>
        <begin position="312"/>
        <end position="329"/>
    </location>
</feature>
<feature type="transmembrane region" description="Helical" evidence="8">
    <location>
        <begin position="221"/>
        <end position="240"/>
    </location>
</feature>
<proteinExistence type="inferred from homology"/>
<dbReference type="InterPro" id="IPR000045">
    <property type="entry name" value="Prepilin_IV_endopep_pep"/>
</dbReference>
<dbReference type="InterPro" id="IPR010627">
    <property type="entry name" value="Prepilin_pept_A24_N"/>
</dbReference>
<evidence type="ECO:0000256" key="2">
    <source>
        <dbReference type="ARBA" id="ARBA00005801"/>
    </source>
</evidence>
<feature type="domain" description="Prepilin type IV endopeptidase peptidase" evidence="9">
    <location>
        <begin position="169"/>
        <end position="282"/>
    </location>
</feature>
<sequence length="341" mass="38280">MILYTLYFILGLCVGSFLNAAIYRLEKGESIIFKKKKKNSILLPSDEGRHPKGGGVLKDEKCIPTTPPPAPSSTEEGAGRTLTRSHCPHCSHILKWYDLIPVLSFLFLRGRCRYCNKKISFQYPVVEIATGIIFVLIFAEISNYQFLISNQLPISNFQFLIPLFYWPYIASVLIIIFVYDLRYYIIPDKILFPMIVASIVYHALSIMLATNRALYIIHNTLYYAGGAVIASGFFLALVLISRGKWMGMGDVKLAFLMGLVLGWPDILVALFSAFMSGAVVGVGLILASISGRPTSNGRRTSKDWHYSLKSQIPFGPFLVAGTFIALFWGERIVGWYWGILF</sequence>
<accession>A0A2H0KP46</accession>
<dbReference type="Proteomes" id="UP000231550">
    <property type="component" value="Unassembled WGS sequence"/>
</dbReference>
<comment type="subcellular location">
    <subcellularLocation>
        <location evidence="1">Cell membrane</location>
        <topology evidence="1">Multi-pass membrane protein</topology>
    </subcellularLocation>
</comment>
<dbReference type="Pfam" id="PF06750">
    <property type="entry name" value="A24_N_bact"/>
    <property type="match status" value="1"/>
</dbReference>
<feature type="transmembrane region" description="Helical" evidence="8">
    <location>
        <begin position="121"/>
        <end position="139"/>
    </location>
</feature>
<dbReference type="InterPro" id="IPR050882">
    <property type="entry name" value="Prepilin_peptidase/N-MTase"/>
</dbReference>
<evidence type="ECO:0000256" key="8">
    <source>
        <dbReference type="SAM" id="Phobius"/>
    </source>
</evidence>
<dbReference type="GO" id="GO:0006465">
    <property type="term" value="P:signal peptide processing"/>
    <property type="evidence" value="ECO:0007669"/>
    <property type="project" value="TreeGrafter"/>
</dbReference>
<keyword evidence="5 8" id="KW-1133">Transmembrane helix</keyword>
<dbReference type="Gene3D" id="1.20.120.1220">
    <property type="match status" value="1"/>
</dbReference>
<feature type="transmembrane region" description="Helical" evidence="8">
    <location>
        <begin position="6"/>
        <end position="25"/>
    </location>
</feature>
<organism evidence="11 12">
    <name type="scientific">Candidatus Portnoybacteria bacterium CG11_big_fil_rev_8_21_14_0_20_44_10</name>
    <dbReference type="NCBI Taxonomy" id="1974818"/>
    <lineage>
        <taxon>Bacteria</taxon>
        <taxon>Candidatus Portnoyibacteriota</taxon>
    </lineage>
</organism>
<keyword evidence="6 8" id="KW-0472">Membrane</keyword>
<dbReference type="AlphaFoldDB" id="A0A2H0KP46"/>
<dbReference type="EMBL" id="PCVN01000135">
    <property type="protein sequence ID" value="PIQ73913.1"/>
    <property type="molecule type" value="Genomic_DNA"/>
</dbReference>
<evidence type="ECO:0000259" key="9">
    <source>
        <dbReference type="Pfam" id="PF01478"/>
    </source>
</evidence>
<evidence type="ECO:0000256" key="7">
    <source>
        <dbReference type="SAM" id="MobiDB-lite"/>
    </source>
</evidence>
<comment type="caution">
    <text evidence="11">The sequence shown here is derived from an EMBL/GenBank/DDBJ whole genome shotgun (WGS) entry which is preliminary data.</text>
</comment>
<keyword evidence="4 8" id="KW-0812">Transmembrane</keyword>
<dbReference type="GO" id="GO:0005886">
    <property type="term" value="C:plasma membrane"/>
    <property type="evidence" value="ECO:0007669"/>
    <property type="project" value="UniProtKB-SubCell"/>
</dbReference>
<dbReference type="PANTHER" id="PTHR30487:SF0">
    <property type="entry name" value="PREPILIN LEADER PEPTIDASE_N-METHYLTRANSFERASE-RELATED"/>
    <property type="match status" value="1"/>
</dbReference>
<evidence type="ECO:0000256" key="5">
    <source>
        <dbReference type="ARBA" id="ARBA00022989"/>
    </source>
</evidence>
<evidence type="ECO:0000256" key="4">
    <source>
        <dbReference type="ARBA" id="ARBA00022692"/>
    </source>
</evidence>
<feature type="region of interest" description="Disordered" evidence="7">
    <location>
        <begin position="44"/>
        <end position="80"/>
    </location>
</feature>
<gene>
    <name evidence="11" type="ORF">COV85_04955</name>
</gene>
<evidence type="ECO:0008006" key="13">
    <source>
        <dbReference type="Google" id="ProtNLM"/>
    </source>
</evidence>